<dbReference type="PANTHER" id="PTHR33747:SF1">
    <property type="entry name" value="ADENYLATE CYCLASE-ASSOCIATED CAP C-TERMINAL DOMAIN-CONTAINING PROTEIN"/>
    <property type="match status" value="1"/>
</dbReference>
<dbReference type="Pfam" id="PF02810">
    <property type="entry name" value="SEC-C"/>
    <property type="match status" value="1"/>
</dbReference>
<dbReference type="InterPro" id="IPR048469">
    <property type="entry name" value="YchJ-like_M"/>
</dbReference>
<dbReference type="InterPro" id="IPR004027">
    <property type="entry name" value="SEC_C_motif"/>
</dbReference>
<dbReference type="RefSeq" id="WP_345424805.1">
    <property type="nucleotide sequence ID" value="NZ_BAABGT010000092.1"/>
</dbReference>
<dbReference type="InterPro" id="IPR023006">
    <property type="entry name" value="YchJ-like"/>
</dbReference>
<comment type="caution">
    <text evidence="4">The sequence shown here is derived from an EMBL/GenBank/DDBJ whole genome shotgun (WGS) entry which is preliminary data.</text>
</comment>
<evidence type="ECO:0000313" key="5">
    <source>
        <dbReference type="Proteomes" id="UP001501598"/>
    </source>
</evidence>
<dbReference type="PANTHER" id="PTHR33747">
    <property type="entry name" value="UPF0225 PROTEIN SCO1677"/>
    <property type="match status" value="1"/>
</dbReference>
<dbReference type="HAMAP" id="MF_00612">
    <property type="entry name" value="UPF0225"/>
    <property type="match status" value="1"/>
</dbReference>
<dbReference type="InterPro" id="IPR032710">
    <property type="entry name" value="NTF2-like_dom_sf"/>
</dbReference>
<accession>A0ABP8S1H5</accession>
<feature type="domain" description="YchJ-like middle NTF2-like" evidence="3">
    <location>
        <begin position="30"/>
        <end position="120"/>
    </location>
</feature>
<name>A0ABP8S1H5_9PSEU</name>
<dbReference type="Proteomes" id="UP001501598">
    <property type="component" value="Unassembled WGS sequence"/>
</dbReference>
<evidence type="ECO:0000256" key="1">
    <source>
        <dbReference type="ARBA" id="ARBA00010839"/>
    </source>
</evidence>
<dbReference type="Gene3D" id="3.10.450.50">
    <property type="match status" value="1"/>
</dbReference>
<evidence type="ECO:0000256" key="2">
    <source>
        <dbReference type="HAMAP-Rule" id="MF_00612"/>
    </source>
</evidence>
<dbReference type="EMBL" id="BAABGT010000092">
    <property type="protein sequence ID" value="GAA4555308.1"/>
    <property type="molecule type" value="Genomic_DNA"/>
</dbReference>
<dbReference type="SUPFAM" id="SSF54427">
    <property type="entry name" value="NTF2-like"/>
    <property type="match status" value="1"/>
</dbReference>
<proteinExistence type="inferred from homology"/>
<comment type="similarity">
    <text evidence="1 2">Belongs to the UPF0225 family.</text>
</comment>
<gene>
    <name evidence="4" type="ORF">GCM10023175_55260</name>
</gene>
<evidence type="ECO:0000313" key="4">
    <source>
        <dbReference type="EMBL" id="GAA4555308.1"/>
    </source>
</evidence>
<protein>
    <recommendedName>
        <fullName evidence="2">UPF0225 protein GCM10023175_55260</fullName>
    </recommendedName>
</protein>
<organism evidence="4 5">
    <name type="scientific">Pseudonocardia xishanensis</name>
    <dbReference type="NCBI Taxonomy" id="630995"/>
    <lineage>
        <taxon>Bacteria</taxon>
        <taxon>Bacillati</taxon>
        <taxon>Actinomycetota</taxon>
        <taxon>Actinomycetes</taxon>
        <taxon>Pseudonocardiales</taxon>
        <taxon>Pseudonocardiaceae</taxon>
        <taxon>Pseudonocardia</taxon>
    </lineage>
</organism>
<sequence length="124" mass="13988">MNPREECPCGRGEPYAACCGRFHAGEVAPTAELLMRSRYSAFALGDVPYLRRTWHPRTRPRRVLLDPDQRWTRLDVLHLGGGGLLDTEGTVEFRAHSSSGVLHEHSRFVREKGAWLYLDGVLTA</sequence>
<keyword evidence="5" id="KW-1185">Reference proteome</keyword>
<reference evidence="5" key="1">
    <citation type="journal article" date="2019" name="Int. J. Syst. Evol. Microbiol.">
        <title>The Global Catalogue of Microorganisms (GCM) 10K type strain sequencing project: providing services to taxonomists for standard genome sequencing and annotation.</title>
        <authorList>
            <consortium name="The Broad Institute Genomics Platform"/>
            <consortium name="The Broad Institute Genome Sequencing Center for Infectious Disease"/>
            <person name="Wu L."/>
            <person name="Ma J."/>
        </authorList>
    </citation>
    <scope>NUCLEOTIDE SEQUENCE [LARGE SCALE GENOMIC DNA]</scope>
    <source>
        <strain evidence="5">JCM 17906</strain>
    </source>
</reference>
<dbReference type="Pfam" id="PF17775">
    <property type="entry name" value="YchJ_M-like"/>
    <property type="match status" value="1"/>
</dbReference>
<evidence type="ECO:0000259" key="3">
    <source>
        <dbReference type="Pfam" id="PF17775"/>
    </source>
</evidence>